<dbReference type="AlphaFoldDB" id="A0A2G2Z9K8"/>
<name>A0A2G2Z9K8_CAPAN</name>
<sequence>MNTHALGLRFCWGNMGCYTMYVKRKNLEDDMEIFSLTRSDIISSSSILTDHSYNFRLEDALVPPIYRFEDNYEERTNKMVEMPLQVARKLMLECNTKKWKNLLLKAGYGASDGDLAFVQELLKRSTLLLFGESEYGVTDILYVDAGSKCCDLFRVLLDFAITPMFLVRDGREMDKHITEVPSAYKWESGRS</sequence>
<gene>
    <name evidence="1" type="ORF">T459_16739</name>
</gene>
<organism evidence="1 2">
    <name type="scientific">Capsicum annuum</name>
    <name type="common">Capsicum pepper</name>
    <dbReference type="NCBI Taxonomy" id="4072"/>
    <lineage>
        <taxon>Eukaryota</taxon>
        <taxon>Viridiplantae</taxon>
        <taxon>Streptophyta</taxon>
        <taxon>Embryophyta</taxon>
        <taxon>Tracheophyta</taxon>
        <taxon>Spermatophyta</taxon>
        <taxon>Magnoliopsida</taxon>
        <taxon>eudicotyledons</taxon>
        <taxon>Gunneridae</taxon>
        <taxon>Pentapetalae</taxon>
        <taxon>asterids</taxon>
        <taxon>lamiids</taxon>
        <taxon>Solanales</taxon>
        <taxon>Solanaceae</taxon>
        <taxon>Solanoideae</taxon>
        <taxon>Capsiceae</taxon>
        <taxon>Capsicum</taxon>
    </lineage>
</organism>
<accession>A0A2G2Z9K8</accession>
<dbReference type="EMBL" id="AYRZ02000006">
    <property type="protein sequence ID" value="PHT78687.1"/>
    <property type="molecule type" value="Genomic_DNA"/>
</dbReference>
<evidence type="ECO:0000313" key="2">
    <source>
        <dbReference type="Proteomes" id="UP000222542"/>
    </source>
</evidence>
<reference evidence="1 2" key="1">
    <citation type="journal article" date="2014" name="Nat. Genet.">
        <title>Genome sequence of the hot pepper provides insights into the evolution of pungency in Capsicum species.</title>
        <authorList>
            <person name="Kim S."/>
            <person name="Park M."/>
            <person name="Yeom S.I."/>
            <person name="Kim Y.M."/>
            <person name="Lee J.M."/>
            <person name="Lee H.A."/>
            <person name="Seo E."/>
            <person name="Choi J."/>
            <person name="Cheong K."/>
            <person name="Kim K.T."/>
            <person name="Jung K."/>
            <person name="Lee G.W."/>
            <person name="Oh S.K."/>
            <person name="Bae C."/>
            <person name="Kim S.B."/>
            <person name="Lee H.Y."/>
            <person name="Kim S.Y."/>
            <person name="Kim M.S."/>
            <person name="Kang B.C."/>
            <person name="Jo Y.D."/>
            <person name="Yang H.B."/>
            <person name="Jeong H.J."/>
            <person name="Kang W.H."/>
            <person name="Kwon J.K."/>
            <person name="Shin C."/>
            <person name="Lim J.Y."/>
            <person name="Park J.H."/>
            <person name="Huh J.H."/>
            <person name="Kim J.S."/>
            <person name="Kim B.D."/>
            <person name="Cohen O."/>
            <person name="Paran I."/>
            <person name="Suh M.C."/>
            <person name="Lee S.B."/>
            <person name="Kim Y.K."/>
            <person name="Shin Y."/>
            <person name="Noh S.J."/>
            <person name="Park J."/>
            <person name="Seo Y.S."/>
            <person name="Kwon S.Y."/>
            <person name="Kim H.A."/>
            <person name="Park J.M."/>
            <person name="Kim H.J."/>
            <person name="Choi S.B."/>
            <person name="Bosland P.W."/>
            <person name="Reeves G."/>
            <person name="Jo S.H."/>
            <person name="Lee B.W."/>
            <person name="Cho H.T."/>
            <person name="Choi H.S."/>
            <person name="Lee M.S."/>
            <person name="Yu Y."/>
            <person name="Do Choi Y."/>
            <person name="Park B.S."/>
            <person name="van Deynze A."/>
            <person name="Ashrafi H."/>
            <person name="Hill T."/>
            <person name="Kim W.T."/>
            <person name="Pai H.S."/>
            <person name="Ahn H.K."/>
            <person name="Yeam I."/>
            <person name="Giovannoni J.J."/>
            <person name="Rose J.K."/>
            <person name="Sorensen I."/>
            <person name="Lee S.J."/>
            <person name="Kim R.W."/>
            <person name="Choi I.Y."/>
            <person name="Choi B.S."/>
            <person name="Lim J.S."/>
            <person name="Lee Y.H."/>
            <person name="Choi D."/>
        </authorList>
    </citation>
    <scope>NUCLEOTIDE SEQUENCE [LARGE SCALE GENOMIC DNA]</scope>
    <source>
        <strain evidence="2">cv. CM334</strain>
    </source>
</reference>
<evidence type="ECO:0000313" key="1">
    <source>
        <dbReference type="EMBL" id="PHT78687.1"/>
    </source>
</evidence>
<comment type="caution">
    <text evidence="1">The sequence shown here is derived from an EMBL/GenBank/DDBJ whole genome shotgun (WGS) entry which is preliminary data.</text>
</comment>
<proteinExistence type="predicted"/>
<keyword evidence="2" id="KW-1185">Reference proteome</keyword>
<protein>
    <submittedName>
        <fullName evidence="1">Uncharacterized protein</fullName>
    </submittedName>
</protein>
<dbReference type="Proteomes" id="UP000222542">
    <property type="component" value="Unassembled WGS sequence"/>
</dbReference>
<dbReference type="Gramene" id="PHT78687">
    <property type="protein sequence ID" value="PHT78687"/>
    <property type="gene ID" value="T459_16739"/>
</dbReference>
<reference evidence="1 2" key="2">
    <citation type="journal article" date="2017" name="Genome Biol.">
        <title>New reference genome sequences of hot pepper reveal the massive evolution of plant disease-resistance genes by retroduplication.</title>
        <authorList>
            <person name="Kim S."/>
            <person name="Park J."/>
            <person name="Yeom S.I."/>
            <person name="Kim Y.M."/>
            <person name="Seo E."/>
            <person name="Kim K.T."/>
            <person name="Kim M.S."/>
            <person name="Lee J.M."/>
            <person name="Cheong K."/>
            <person name="Shin H.S."/>
            <person name="Kim S.B."/>
            <person name="Han K."/>
            <person name="Lee J."/>
            <person name="Park M."/>
            <person name="Lee H.A."/>
            <person name="Lee H.Y."/>
            <person name="Lee Y."/>
            <person name="Oh S."/>
            <person name="Lee J.H."/>
            <person name="Choi E."/>
            <person name="Choi E."/>
            <person name="Lee S.E."/>
            <person name="Jeon J."/>
            <person name="Kim H."/>
            <person name="Choi G."/>
            <person name="Song H."/>
            <person name="Lee J."/>
            <person name="Lee S.C."/>
            <person name="Kwon J.K."/>
            <person name="Lee H.Y."/>
            <person name="Koo N."/>
            <person name="Hong Y."/>
            <person name="Kim R.W."/>
            <person name="Kang W.H."/>
            <person name="Huh J.H."/>
            <person name="Kang B.C."/>
            <person name="Yang T.J."/>
            <person name="Lee Y.H."/>
            <person name="Bennetzen J.L."/>
            <person name="Choi D."/>
        </authorList>
    </citation>
    <scope>NUCLEOTIDE SEQUENCE [LARGE SCALE GENOMIC DNA]</scope>
    <source>
        <strain evidence="2">cv. CM334</strain>
    </source>
</reference>
<dbReference type="STRING" id="4072.A0A2G2Z9K8"/>